<name>D9QSM7_ACEAZ</name>
<dbReference type="KEGG" id="aar:Acear_1993"/>
<comment type="similarity">
    <text evidence="1 6 7">Belongs to the peptidase S8 family.</text>
</comment>
<dbReference type="Pfam" id="PF00082">
    <property type="entry name" value="Peptidase_S8"/>
    <property type="match status" value="1"/>
</dbReference>
<dbReference type="InterPro" id="IPR023827">
    <property type="entry name" value="Peptidase_S8_Asp-AS"/>
</dbReference>
<dbReference type="PROSITE" id="PS00136">
    <property type="entry name" value="SUBTILASE_ASP"/>
    <property type="match status" value="1"/>
</dbReference>
<organism evidence="10 11">
    <name type="scientific">Acetohalobium arabaticum (strain ATCC 49924 / DSM 5501 / Z-7288)</name>
    <dbReference type="NCBI Taxonomy" id="574087"/>
    <lineage>
        <taxon>Bacteria</taxon>
        <taxon>Bacillati</taxon>
        <taxon>Bacillota</taxon>
        <taxon>Clostridia</taxon>
        <taxon>Halanaerobiales</taxon>
        <taxon>Halobacteroidaceae</taxon>
        <taxon>Acetohalobium</taxon>
    </lineage>
</organism>
<evidence type="ECO:0000256" key="7">
    <source>
        <dbReference type="RuleBase" id="RU003355"/>
    </source>
</evidence>
<dbReference type="Proteomes" id="UP000001661">
    <property type="component" value="Chromosome"/>
</dbReference>
<keyword evidence="2 6" id="KW-0645">Protease</keyword>
<evidence type="ECO:0000256" key="5">
    <source>
        <dbReference type="ARBA" id="ARBA00022825"/>
    </source>
</evidence>
<dbReference type="CDD" id="cd07477">
    <property type="entry name" value="Peptidases_S8_Subtilisin_subset"/>
    <property type="match status" value="1"/>
</dbReference>
<feature type="compositionally biased region" description="Basic and acidic residues" evidence="8">
    <location>
        <begin position="46"/>
        <end position="65"/>
    </location>
</feature>
<evidence type="ECO:0000256" key="6">
    <source>
        <dbReference type="PROSITE-ProRule" id="PRU01240"/>
    </source>
</evidence>
<feature type="domain" description="Peptidase S8/S53" evidence="9">
    <location>
        <begin position="169"/>
        <end position="401"/>
    </location>
</feature>
<dbReference type="PANTHER" id="PTHR43806:SF11">
    <property type="entry name" value="CEREVISIN-RELATED"/>
    <property type="match status" value="1"/>
</dbReference>
<gene>
    <name evidence="10" type="ordered locus">Acear_1993</name>
</gene>
<dbReference type="EMBL" id="CP002105">
    <property type="protein sequence ID" value="ADL13490.1"/>
    <property type="molecule type" value="Genomic_DNA"/>
</dbReference>
<protein>
    <submittedName>
        <fullName evidence="10">Peptidase S8 and S53 subtilisin kexin sedolisin</fullName>
    </submittedName>
</protein>
<dbReference type="eggNOG" id="COG1404">
    <property type="taxonomic scope" value="Bacteria"/>
</dbReference>
<dbReference type="PROSITE" id="PS00137">
    <property type="entry name" value="SUBTILASE_HIS"/>
    <property type="match status" value="1"/>
</dbReference>
<dbReference type="HOGENOM" id="CLU_011263_15_0_9"/>
<dbReference type="PROSITE" id="PS00138">
    <property type="entry name" value="SUBTILASE_SER"/>
    <property type="match status" value="1"/>
</dbReference>
<dbReference type="Gene3D" id="3.40.50.200">
    <property type="entry name" value="Peptidase S8/S53 domain"/>
    <property type="match status" value="1"/>
</dbReference>
<feature type="active site" description="Charge relay system" evidence="6">
    <location>
        <position position="208"/>
    </location>
</feature>
<feature type="active site" description="Charge relay system" evidence="6">
    <location>
        <position position="361"/>
    </location>
</feature>
<keyword evidence="3" id="KW-0479">Metal-binding</keyword>
<dbReference type="OrthoDB" id="9798386at2"/>
<dbReference type="InterPro" id="IPR036852">
    <property type="entry name" value="Peptidase_S8/S53_dom_sf"/>
</dbReference>
<accession>D9QSM7</accession>
<evidence type="ECO:0000313" key="10">
    <source>
        <dbReference type="EMBL" id="ADL13490.1"/>
    </source>
</evidence>
<evidence type="ECO:0000256" key="4">
    <source>
        <dbReference type="ARBA" id="ARBA00022801"/>
    </source>
</evidence>
<dbReference type="GO" id="GO:0004252">
    <property type="term" value="F:serine-type endopeptidase activity"/>
    <property type="evidence" value="ECO:0007669"/>
    <property type="project" value="UniProtKB-UniRule"/>
</dbReference>
<dbReference type="InterPro" id="IPR000209">
    <property type="entry name" value="Peptidase_S8/S53_dom"/>
</dbReference>
<dbReference type="GO" id="GO:0006508">
    <property type="term" value="P:proteolysis"/>
    <property type="evidence" value="ECO:0007669"/>
    <property type="project" value="UniProtKB-KW"/>
</dbReference>
<dbReference type="InterPro" id="IPR023828">
    <property type="entry name" value="Peptidase_S8_Ser-AS"/>
</dbReference>
<dbReference type="GO" id="GO:0046872">
    <property type="term" value="F:metal ion binding"/>
    <property type="evidence" value="ECO:0007669"/>
    <property type="project" value="UniProtKB-KW"/>
</dbReference>
<dbReference type="SUPFAM" id="SSF52743">
    <property type="entry name" value="Subtilisin-like"/>
    <property type="match status" value="1"/>
</dbReference>
<dbReference type="InterPro" id="IPR050131">
    <property type="entry name" value="Peptidase_S8_subtilisin-like"/>
</dbReference>
<evidence type="ECO:0000256" key="1">
    <source>
        <dbReference type="ARBA" id="ARBA00011073"/>
    </source>
</evidence>
<feature type="region of interest" description="Disordered" evidence="8">
    <location>
        <begin position="32"/>
        <end position="66"/>
    </location>
</feature>
<dbReference type="STRING" id="574087.Acear_1993"/>
<dbReference type="InterPro" id="IPR034202">
    <property type="entry name" value="Subtilisin_Carlsberg-like"/>
</dbReference>
<evidence type="ECO:0000259" key="9">
    <source>
        <dbReference type="Pfam" id="PF00082"/>
    </source>
</evidence>
<dbReference type="PANTHER" id="PTHR43806">
    <property type="entry name" value="PEPTIDASE S8"/>
    <property type="match status" value="1"/>
</dbReference>
<evidence type="ECO:0000256" key="8">
    <source>
        <dbReference type="SAM" id="MobiDB-lite"/>
    </source>
</evidence>
<dbReference type="PROSITE" id="PS51892">
    <property type="entry name" value="SUBTILASE"/>
    <property type="match status" value="1"/>
</dbReference>
<keyword evidence="11" id="KW-1185">Reference proteome</keyword>
<sequence length="423" mass="45907">MYSADPIETLITILVLQQITIKVSGLNFGGYSGQRKDGAQQQPGREYNEPDQRKKETSKDSKGDSGDYIIVHDQLLNEDELQEKVELQREQGQVRKKLPLINGVACRLEDEDHIAEVESIRGVKRVDEDLTLEIKSLDFELESEQSLSGDMVPWGIEAINTLDAWSDLEVKVGIIDTGIDLNHFDLSPINSGYNTVEPNQRPYDPNGHGTHVAGTISARKNGKGVVGVAPNIELYPVKAFDKDGSAKMSDLIEALQWSIDNNLGVLNMSFGVDKNNNSLREAIAKVHEAGITMVAAAGNDSTAAVNFPARYPEVIAVGAVNKDKRLADFSNYGTGLDIVAPGVNVQSTWKDGQFNELNGTSMATPHVTGIAALILGKFNNLTPARIKRAIKRGATPLQSIAPVKQGAGLVDAAQTIELLKKQT</sequence>
<dbReference type="RefSeq" id="WP_013278935.1">
    <property type="nucleotide sequence ID" value="NC_014378.1"/>
</dbReference>
<dbReference type="InterPro" id="IPR022398">
    <property type="entry name" value="Peptidase_S8_His-AS"/>
</dbReference>
<reference evidence="10 11" key="1">
    <citation type="journal article" date="2010" name="Stand. Genomic Sci.">
        <title>Complete genome sequence of Acetohalobium arabaticum type strain (Z-7288).</title>
        <authorList>
            <person name="Sikorski J."/>
            <person name="Lapidus A."/>
            <person name="Chertkov O."/>
            <person name="Lucas S."/>
            <person name="Copeland A."/>
            <person name="Glavina Del Rio T."/>
            <person name="Nolan M."/>
            <person name="Tice H."/>
            <person name="Cheng J.F."/>
            <person name="Han C."/>
            <person name="Brambilla E."/>
            <person name="Pitluck S."/>
            <person name="Liolios K."/>
            <person name="Ivanova N."/>
            <person name="Mavromatis K."/>
            <person name="Mikhailova N."/>
            <person name="Pati A."/>
            <person name="Bruce D."/>
            <person name="Detter C."/>
            <person name="Tapia R."/>
            <person name="Goodwin L."/>
            <person name="Chen A."/>
            <person name="Palaniappan K."/>
            <person name="Land M."/>
            <person name="Hauser L."/>
            <person name="Chang Y.J."/>
            <person name="Jeffries C.D."/>
            <person name="Rohde M."/>
            <person name="Goker M."/>
            <person name="Spring S."/>
            <person name="Woyke T."/>
            <person name="Bristow J."/>
            <person name="Eisen J.A."/>
            <person name="Markowitz V."/>
            <person name="Hugenholtz P."/>
            <person name="Kyrpides N.C."/>
            <person name="Klenk H.P."/>
        </authorList>
    </citation>
    <scope>NUCLEOTIDE SEQUENCE [LARGE SCALE GENOMIC DNA]</scope>
    <source>
        <strain evidence="11">ATCC 49924 / DSM 5501 / Z-7288</strain>
    </source>
</reference>
<feature type="active site" description="Charge relay system" evidence="6">
    <location>
        <position position="176"/>
    </location>
</feature>
<dbReference type="InterPro" id="IPR015500">
    <property type="entry name" value="Peptidase_S8_subtilisin-rel"/>
</dbReference>
<keyword evidence="4 6" id="KW-0378">Hydrolase</keyword>
<evidence type="ECO:0000256" key="2">
    <source>
        <dbReference type="ARBA" id="ARBA00022670"/>
    </source>
</evidence>
<evidence type="ECO:0000256" key="3">
    <source>
        <dbReference type="ARBA" id="ARBA00022723"/>
    </source>
</evidence>
<dbReference type="AlphaFoldDB" id="D9QSM7"/>
<keyword evidence="5 6" id="KW-0720">Serine protease</keyword>
<dbReference type="PRINTS" id="PR00723">
    <property type="entry name" value="SUBTILISIN"/>
</dbReference>
<proteinExistence type="inferred from homology"/>
<evidence type="ECO:0000313" key="11">
    <source>
        <dbReference type="Proteomes" id="UP000001661"/>
    </source>
</evidence>